<name>A0A0E9XQX7_ANGAN</name>
<accession>A0A0E9XQX7</accession>
<keyword evidence="1" id="KW-1133">Transmembrane helix</keyword>
<keyword evidence="1" id="KW-0472">Membrane</keyword>
<organism evidence="2">
    <name type="scientific">Anguilla anguilla</name>
    <name type="common">European freshwater eel</name>
    <name type="synonym">Muraena anguilla</name>
    <dbReference type="NCBI Taxonomy" id="7936"/>
    <lineage>
        <taxon>Eukaryota</taxon>
        <taxon>Metazoa</taxon>
        <taxon>Chordata</taxon>
        <taxon>Craniata</taxon>
        <taxon>Vertebrata</taxon>
        <taxon>Euteleostomi</taxon>
        <taxon>Actinopterygii</taxon>
        <taxon>Neopterygii</taxon>
        <taxon>Teleostei</taxon>
        <taxon>Anguilliformes</taxon>
        <taxon>Anguillidae</taxon>
        <taxon>Anguilla</taxon>
    </lineage>
</organism>
<dbReference type="EMBL" id="GBXM01004347">
    <property type="protein sequence ID" value="JAI04231.1"/>
    <property type="molecule type" value="Transcribed_RNA"/>
</dbReference>
<dbReference type="AlphaFoldDB" id="A0A0E9XQX7"/>
<feature type="transmembrane region" description="Helical" evidence="1">
    <location>
        <begin position="29"/>
        <end position="46"/>
    </location>
</feature>
<reference evidence="2" key="2">
    <citation type="journal article" date="2015" name="Fish Shellfish Immunol.">
        <title>Early steps in the European eel (Anguilla anguilla)-Vibrio vulnificus interaction in the gills: Role of the RtxA13 toxin.</title>
        <authorList>
            <person name="Callol A."/>
            <person name="Pajuelo D."/>
            <person name="Ebbesson L."/>
            <person name="Teles M."/>
            <person name="MacKenzie S."/>
            <person name="Amaro C."/>
        </authorList>
    </citation>
    <scope>NUCLEOTIDE SEQUENCE</scope>
</reference>
<proteinExistence type="predicted"/>
<sequence>MLQLQHKKSSLEVKHSMANHGNITLHHHNVIYIIIQMFILSVYYYIY</sequence>
<evidence type="ECO:0000256" key="1">
    <source>
        <dbReference type="SAM" id="Phobius"/>
    </source>
</evidence>
<reference evidence="2" key="1">
    <citation type="submission" date="2014-11" db="EMBL/GenBank/DDBJ databases">
        <authorList>
            <person name="Amaro Gonzalez C."/>
        </authorList>
    </citation>
    <scope>NUCLEOTIDE SEQUENCE</scope>
</reference>
<protein>
    <submittedName>
        <fullName evidence="2">Uncharacterized protein</fullName>
    </submittedName>
</protein>
<keyword evidence="1" id="KW-0812">Transmembrane</keyword>
<evidence type="ECO:0000313" key="2">
    <source>
        <dbReference type="EMBL" id="JAI04231.1"/>
    </source>
</evidence>